<reference evidence="1 3" key="1">
    <citation type="submission" date="2014-04" db="EMBL/GenBank/DDBJ databases">
        <authorList>
            <person name="Bishop-Lilly K.A."/>
            <person name="Broomall S.M."/>
            <person name="Chain P.S."/>
            <person name="Chertkov O."/>
            <person name="Coyne S.R."/>
            <person name="Daligault H.E."/>
            <person name="Davenport K.W."/>
            <person name="Erkkila T."/>
            <person name="Frey K.G."/>
            <person name="Gibbons H.S."/>
            <person name="Gu W."/>
            <person name="Jaissle J."/>
            <person name="Johnson S.L."/>
            <person name="Koroleva G.I."/>
            <person name="Ladner J.T."/>
            <person name="Lo C.-C."/>
            <person name="Minogue T.D."/>
            <person name="Munk C."/>
            <person name="Palacios G.F."/>
            <person name="Redden C.L."/>
            <person name="Rosenzweig C.N."/>
            <person name="Scholz M.B."/>
            <person name="Teshima H."/>
            <person name="Xu Y."/>
        </authorList>
    </citation>
    <scope>NUCLEOTIDE SEQUENCE [LARGE SCALE GENOMIC DNA]</scope>
    <source>
        <strain evidence="1 3">BHP</strain>
    </source>
</reference>
<protein>
    <submittedName>
        <fullName evidence="1">Uncharacterized protein</fullName>
    </submittedName>
</protein>
<proteinExistence type="predicted"/>
<evidence type="ECO:0000313" key="2">
    <source>
        <dbReference type="EMBL" id="RFT64459.1"/>
    </source>
</evidence>
<evidence type="ECO:0000313" key="3">
    <source>
        <dbReference type="Proteomes" id="UP000029389"/>
    </source>
</evidence>
<keyword evidence="4" id="KW-1185">Reference proteome</keyword>
<evidence type="ECO:0000313" key="1">
    <source>
        <dbReference type="EMBL" id="KFM94843.1"/>
    </source>
</evidence>
<accession>A0A090Y7U4</accession>
<dbReference type="EMBL" id="JMQC01000012">
    <property type="protein sequence ID" value="KFM94843.1"/>
    <property type="molecule type" value="Genomic_DNA"/>
</dbReference>
<evidence type="ECO:0000313" key="4">
    <source>
        <dbReference type="Proteomes" id="UP000264294"/>
    </source>
</evidence>
<dbReference type="PATRIC" id="fig|1405.8.peg.6094"/>
<dbReference type="AlphaFoldDB" id="A0A090Y7U4"/>
<organism evidence="1 3">
    <name type="scientific">Bacillus clarus</name>
    <dbReference type="NCBI Taxonomy" id="2338372"/>
    <lineage>
        <taxon>Bacteria</taxon>
        <taxon>Bacillati</taxon>
        <taxon>Bacillota</taxon>
        <taxon>Bacilli</taxon>
        <taxon>Bacillales</taxon>
        <taxon>Bacillaceae</taxon>
        <taxon>Bacillus</taxon>
        <taxon>Bacillus cereus group</taxon>
    </lineage>
</organism>
<name>A0A090Y7U4_9BACI</name>
<dbReference type="RefSeq" id="WP_042985220.1">
    <property type="nucleotide sequence ID" value="NZ_JMQC01000012.1"/>
</dbReference>
<gene>
    <name evidence="2" type="ORF">D0U04_21510</name>
    <name evidence="1" type="ORF">DJ93_5998</name>
</gene>
<comment type="caution">
    <text evidence="1">The sequence shown here is derived from an EMBL/GenBank/DDBJ whole genome shotgun (WGS) entry which is preliminary data.</text>
</comment>
<dbReference type="Proteomes" id="UP000029389">
    <property type="component" value="Unassembled WGS sequence"/>
</dbReference>
<dbReference type="Proteomes" id="UP000264294">
    <property type="component" value="Unassembled WGS sequence"/>
</dbReference>
<sequence>MMLVRIKTYEKIIYTLCSWGKMYVNESWSHPKIRDLVQEWHIANYESYEMKYNESTTNLRKEKLDFNIEAICKNRHELLKALHSIRYNIEHEEFEESKAYEELEYLIEVVSEDILIHHPEYEQAEWA</sequence>
<dbReference type="EMBL" id="QVOD01000034">
    <property type="protein sequence ID" value="RFT64459.1"/>
    <property type="molecule type" value="Genomic_DNA"/>
</dbReference>
<reference evidence="2 4" key="2">
    <citation type="submission" date="2018-08" db="EMBL/GenBank/DDBJ databases">
        <title>Bacillus clarus sp. nov. strain PS00077A.</title>
        <authorList>
            <person name="Mendez Acevedo M."/>
            <person name="Carroll L."/>
            <person name="Mukherjee M."/>
            <person name="Wiedmann M."/>
            <person name="Kovac J."/>
        </authorList>
    </citation>
    <scope>NUCLEOTIDE SEQUENCE [LARGE SCALE GENOMIC DNA]</scope>
    <source>
        <strain evidence="2 4">PS00077A</strain>
    </source>
</reference>